<dbReference type="AlphaFoldDB" id="A0A1W6JZM7"/>
<dbReference type="OrthoDB" id="36993at2157"/>
<evidence type="ECO:0000256" key="1">
    <source>
        <dbReference type="SAM" id="Coils"/>
    </source>
</evidence>
<keyword evidence="3" id="KW-1185">Reference proteome</keyword>
<protein>
    <submittedName>
        <fullName evidence="2">Uncharacterized protein</fullName>
    </submittedName>
</protein>
<reference evidence="2 3" key="1">
    <citation type="submission" date="2017-03" db="EMBL/GenBank/DDBJ databases">
        <title>Sulfur activation and transportation mechanism of thermophilic Archaea Acidianus manzaensis YN-25.</title>
        <authorList>
            <person name="Ma Y."/>
            <person name="Yang Y."/>
            <person name="Xia J."/>
        </authorList>
    </citation>
    <scope>NUCLEOTIDE SEQUENCE [LARGE SCALE GENOMIC DNA]</scope>
    <source>
        <strain evidence="2 3">YN-25</strain>
    </source>
</reference>
<sequence>MISKEKISSIRKELDTLSESNLSVAEQGILSFLKEQVEKEENLLSEFENNINQKNYNDALTSFFQLIQRTNMMYVYVIQPSILSMLSNERISKIIQDTIDCIAQIISDIVILFKNNMKDFGLESLNININSNPPSISLSLAIKNA</sequence>
<evidence type="ECO:0000313" key="3">
    <source>
        <dbReference type="Proteomes" id="UP000193404"/>
    </source>
</evidence>
<gene>
    <name evidence="2" type="ORF">B6F84_06120</name>
</gene>
<organism evidence="2 3">
    <name type="scientific">Acidianus manzaensis</name>
    <dbReference type="NCBI Taxonomy" id="282676"/>
    <lineage>
        <taxon>Archaea</taxon>
        <taxon>Thermoproteota</taxon>
        <taxon>Thermoprotei</taxon>
        <taxon>Sulfolobales</taxon>
        <taxon>Sulfolobaceae</taxon>
        <taxon>Acidianus</taxon>
    </lineage>
</organism>
<dbReference type="GeneID" id="41590478"/>
<dbReference type="RefSeq" id="WP_148691427.1">
    <property type="nucleotide sequence ID" value="NZ_CP020477.1"/>
</dbReference>
<evidence type="ECO:0000313" key="2">
    <source>
        <dbReference type="EMBL" id="ARM75654.1"/>
    </source>
</evidence>
<dbReference type="EMBL" id="CP020477">
    <property type="protein sequence ID" value="ARM75654.1"/>
    <property type="molecule type" value="Genomic_DNA"/>
</dbReference>
<keyword evidence="1" id="KW-0175">Coiled coil</keyword>
<dbReference type="STRING" id="282676.B6F84_06120"/>
<proteinExistence type="predicted"/>
<name>A0A1W6JZM7_9CREN</name>
<accession>A0A1W6JZM7</accession>
<feature type="coiled-coil region" evidence="1">
    <location>
        <begin position="30"/>
        <end position="57"/>
    </location>
</feature>
<dbReference type="KEGG" id="aman:B6F84_06120"/>
<dbReference type="Proteomes" id="UP000193404">
    <property type="component" value="Chromosome"/>
</dbReference>